<feature type="transmembrane region" description="Helical" evidence="7">
    <location>
        <begin position="239"/>
        <end position="260"/>
    </location>
</feature>
<dbReference type="KEGG" id="cdo:CDOO_00815"/>
<dbReference type="PANTHER" id="PTHR43744:SF3">
    <property type="entry name" value="LACTOSE TRANSPORT SYSTEM PERMEASE PROTEIN LACG"/>
    <property type="match status" value="1"/>
</dbReference>
<dbReference type="HOGENOM" id="CLU_016047_1_1_11"/>
<evidence type="ECO:0000256" key="5">
    <source>
        <dbReference type="ARBA" id="ARBA00022989"/>
    </source>
</evidence>
<keyword evidence="3" id="KW-1003">Cell membrane</keyword>
<evidence type="ECO:0000256" key="1">
    <source>
        <dbReference type="ARBA" id="ARBA00004651"/>
    </source>
</evidence>
<gene>
    <name evidence="9" type="ORF">CDOO_00815</name>
</gene>
<evidence type="ECO:0000313" key="9">
    <source>
        <dbReference type="EMBL" id="AIT60012.1"/>
    </source>
</evidence>
<organism evidence="9 10">
    <name type="scientific">Corynebacterium doosanense CAU 212 = DSM 45436</name>
    <dbReference type="NCBI Taxonomy" id="558173"/>
    <lineage>
        <taxon>Bacteria</taxon>
        <taxon>Bacillati</taxon>
        <taxon>Actinomycetota</taxon>
        <taxon>Actinomycetes</taxon>
        <taxon>Mycobacteriales</taxon>
        <taxon>Corynebacteriaceae</taxon>
        <taxon>Corynebacterium</taxon>
    </lineage>
</organism>
<dbReference type="eggNOG" id="COG0395">
    <property type="taxonomic scope" value="Bacteria"/>
</dbReference>
<dbReference type="PROSITE" id="PS50928">
    <property type="entry name" value="ABC_TM1"/>
    <property type="match status" value="1"/>
</dbReference>
<feature type="transmembrane region" description="Helical" evidence="7">
    <location>
        <begin position="12"/>
        <end position="30"/>
    </location>
</feature>
<evidence type="ECO:0000256" key="3">
    <source>
        <dbReference type="ARBA" id="ARBA00022475"/>
    </source>
</evidence>
<dbReference type="PANTHER" id="PTHR43744">
    <property type="entry name" value="ABC TRANSPORTER PERMEASE PROTEIN MG189-RELATED-RELATED"/>
    <property type="match status" value="1"/>
</dbReference>
<evidence type="ECO:0000256" key="6">
    <source>
        <dbReference type="ARBA" id="ARBA00023136"/>
    </source>
</evidence>
<dbReference type="RefSeq" id="WP_018022983.1">
    <property type="nucleotide sequence ID" value="NZ_AQUX01000018.1"/>
</dbReference>
<keyword evidence="6 7" id="KW-0472">Membrane</keyword>
<evidence type="ECO:0000256" key="4">
    <source>
        <dbReference type="ARBA" id="ARBA00022692"/>
    </source>
</evidence>
<keyword evidence="5 7" id="KW-1133">Transmembrane helix</keyword>
<sequence length="275" mass="29041">MTSTVISTVTRWSVLFIAVVISLAPFLWMVRTAFAGREDQVDSGLRLLPPDPTLANFSEAWTRGGLGHAMLVGVVVTALILVLQLAVSIPASFALAKLDFPGRNAAFGLVLACMLIPGQATALPLYIGIGSAGFGNTFAALVIPFTATAIGLFLLRQHMVTIPDTLLEAARTDGLGLWRTLVHVVVPNSRSAIATFSVLSVFAHWNDYMWPLLIARSDALYTPPLALAVFQQGETGTDYGALSAGALIVTLPMIALFLAAQQHFARGIAGGEAPG</sequence>
<evidence type="ECO:0000259" key="8">
    <source>
        <dbReference type="PROSITE" id="PS50928"/>
    </source>
</evidence>
<dbReference type="STRING" id="558173.CDOO_00815"/>
<feature type="domain" description="ABC transmembrane type-1" evidence="8">
    <location>
        <begin position="70"/>
        <end position="260"/>
    </location>
</feature>
<keyword evidence="4 7" id="KW-0812">Transmembrane</keyword>
<dbReference type="InterPro" id="IPR035906">
    <property type="entry name" value="MetI-like_sf"/>
</dbReference>
<dbReference type="InterPro" id="IPR000515">
    <property type="entry name" value="MetI-like"/>
</dbReference>
<feature type="transmembrane region" description="Helical" evidence="7">
    <location>
        <begin position="69"/>
        <end position="93"/>
    </location>
</feature>
<keyword evidence="2 7" id="KW-0813">Transport</keyword>
<evidence type="ECO:0000256" key="2">
    <source>
        <dbReference type="ARBA" id="ARBA00022448"/>
    </source>
</evidence>
<protein>
    <submittedName>
        <fullName evidence="9">Sugar ABC transporter permease</fullName>
    </submittedName>
</protein>
<dbReference type="AlphaFoldDB" id="A0A097ID06"/>
<dbReference type="GO" id="GO:0055085">
    <property type="term" value="P:transmembrane transport"/>
    <property type="evidence" value="ECO:0007669"/>
    <property type="project" value="InterPro"/>
</dbReference>
<dbReference type="Pfam" id="PF00528">
    <property type="entry name" value="BPD_transp_1"/>
    <property type="match status" value="1"/>
</dbReference>
<comment type="similarity">
    <text evidence="7">Belongs to the binding-protein-dependent transport system permease family.</text>
</comment>
<evidence type="ECO:0000313" key="10">
    <source>
        <dbReference type="Proteomes" id="UP000029914"/>
    </source>
</evidence>
<comment type="subcellular location">
    <subcellularLocation>
        <location evidence="1 7">Cell membrane</location>
        <topology evidence="1 7">Multi-pass membrane protein</topology>
    </subcellularLocation>
</comment>
<feature type="transmembrane region" description="Helical" evidence="7">
    <location>
        <begin position="133"/>
        <end position="155"/>
    </location>
</feature>
<dbReference type="Gene3D" id="1.10.3720.10">
    <property type="entry name" value="MetI-like"/>
    <property type="match status" value="1"/>
</dbReference>
<proteinExistence type="inferred from homology"/>
<dbReference type="OrthoDB" id="2063054at2"/>
<feature type="transmembrane region" description="Helical" evidence="7">
    <location>
        <begin position="105"/>
        <end position="127"/>
    </location>
</feature>
<keyword evidence="10" id="KW-1185">Reference proteome</keyword>
<evidence type="ECO:0000256" key="7">
    <source>
        <dbReference type="RuleBase" id="RU363032"/>
    </source>
</evidence>
<dbReference type="Proteomes" id="UP000029914">
    <property type="component" value="Chromosome"/>
</dbReference>
<reference evidence="9 10" key="1">
    <citation type="submission" date="2013-09" db="EMBL/GenBank/DDBJ databases">
        <title>Complete genome sequence of Corynebacterium doosanense CAU 212(T) (=DSM 45436(T)), isolated from activated sludge.</title>
        <authorList>
            <person name="Schaffert L."/>
            <person name="Albersmeier A."/>
            <person name="Kalinowski J."/>
            <person name="Ruckert C."/>
        </authorList>
    </citation>
    <scope>NUCLEOTIDE SEQUENCE [LARGE SCALE GENOMIC DNA]</scope>
    <source>
        <strain evidence="9 10">CAU 212</strain>
    </source>
</reference>
<dbReference type="GO" id="GO:0005886">
    <property type="term" value="C:plasma membrane"/>
    <property type="evidence" value="ECO:0007669"/>
    <property type="project" value="UniProtKB-SubCell"/>
</dbReference>
<accession>A0A097ID06</accession>
<dbReference type="EMBL" id="CP006764">
    <property type="protein sequence ID" value="AIT60012.1"/>
    <property type="molecule type" value="Genomic_DNA"/>
</dbReference>
<dbReference type="CDD" id="cd06261">
    <property type="entry name" value="TM_PBP2"/>
    <property type="match status" value="1"/>
</dbReference>
<name>A0A097ID06_9CORY</name>
<dbReference type="SUPFAM" id="SSF161098">
    <property type="entry name" value="MetI-like"/>
    <property type="match status" value="1"/>
</dbReference>